<dbReference type="AlphaFoldDB" id="A0A419SZJ2"/>
<dbReference type="Gene3D" id="3.30.565.10">
    <property type="entry name" value="Histidine kinase-like ATPase, C-terminal domain"/>
    <property type="match status" value="1"/>
</dbReference>
<feature type="transmembrane region" description="Helical" evidence="1">
    <location>
        <begin position="61"/>
        <end position="79"/>
    </location>
</feature>
<dbReference type="CDD" id="cd16935">
    <property type="entry name" value="HATPase_AgrC-ComD-like"/>
    <property type="match status" value="1"/>
</dbReference>
<feature type="transmembrane region" description="Helical" evidence="1">
    <location>
        <begin position="186"/>
        <end position="208"/>
    </location>
</feature>
<dbReference type="SUPFAM" id="SSF55874">
    <property type="entry name" value="ATPase domain of HSP90 chaperone/DNA topoisomerase II/histidine kinase"/>
    <property type="match status" value="1"/>
</dbReference>
<evidence type="ECO:0000313" key="4">
    <source>
        <dbReference type="Proteomes" id="UP000284277"/>
    </source>
</evidence>
<feature type="transmembrane region" description="Helical" evidence="1">
    <location>
        <begin position="91"/>
        <end position="111"/>
    </location>
</feature>
<keyword evidence="4" id="KW-1185">Reference proteome</keyword>
<comment type="caution">
    <text evidence="3">The sequence shown here is derived from an EMBL/GenBank/DDBJ whole genome shotgun (WGS) entry which is preliminary data.</text>
</comment>
<evidence type="ECO:0000256" key="1">
    <source>
        <dbReference type="SAM" id="Phobius"/>
    </source>
</evidence>
<reference evidence="3 4" key="1">
    <citation type="submission" date="2016-08" db="EMBL/GenBank/DDBJ databases">
        <title>A new outlook on sporulation: Clostridium algidixylanolyticum.</title>
        <authorList>
            <person name="Poppleton D.I."/>
            <person name="Gribaldo S."/>
        </authorList>
    </citation>
    <scope>NUCLEOTIDE SEQUENCE [LARGE SCALE GENOMIC DNA]</scope>
    <source>
        <strain evidence="3 4">SPL73</strain>
    </source>
</reference>
<feature type="domain" description="Sensor histidine kinase NatK-like C-terminal" evidence="2">
    <location>
        <begin position="328"/>
        <end position="428"/>
    </location>
</feature>
<feature type="transmembrane region" description="Helical" evidence="1">
    <location>
        <begin position="156"/>
        <end position="174"/>
    </location>
</feature>
<keyword evidence="1" id="KW-1133">Transmembrane helix</keyword>
<dbReference type="EMBL" id="MCIA01000030">
    <property type="protein sequence ID" value="RKD30707.1"/>
    <property type="molecule type" value="Genomic_DNA"/>
</dbReference>
<dbReference type="Proteomes" id="UP000284277">
    <property type="component" value="Unassembled WGS sequence"/>
</dbReference>
<sequence length="434" mass="49914">MNIGIRLAASVCFSLFSVWTMKLYLDTFLSKKSGLSKAAGWLLFFSWQMYGRFYLSGELPIHYLFGTFAIIGLVGITGYDSALWNQVTFSTLFAALWELMDMFFLLGTKFIGGEVVGITVSMWLSKICLFSLILGIRRYMKAKGSEGNLPAHGFSFLLPFTALMTIYFAFYMIAEHSVFRGGNTLFWLLIGTSGMILLNLLVYPAYLLQVEEARIRKNERMYVKQLELFKEQRQLEAEETIEIQTKRHDMKQKLIYIHELAKKEEIDRLMDVLDQMIGEASKKEHMEEWTGNLVVDSLVNHLYRVAETKRIDLESKISLPKELNIEDTDLCILLGNGFDNAVEALEFVEEEDRKMRVDIRYERGCLLLCIRNKFADDLKIDEEGRLKTKKTEGVHGLGIRSMKKVTDRYNGALITEGENGLFTLKAIIYEPKNE</sequence>
<feature type="transmembrane region" description="Helical" evidence="1">
    <location>
        <begin position="117"/>
        <end position="136"/>
    </location>
</feature>
<dbReference type="InterPro" id="IPR036890">
    <property type="entry name" value="HATPase_C_sf"/>
</dbReference>
<organism evidence="3 4">
    <name type="scientific">Lacrimispora algidixylanolytica</name>
    <dbReference type="NCBI Taxonomy" id="94868"/>
    <lineage>
        <taxon>Bacteria</taxon>
        <taxon>Bacillati</taxon>
        <taxon>Bacillota</taxon>
        <taxon>Clostridia</taxon>
        <taxon>Lachnospirales</taxon>
        <taxon>Lachnospiraceae</taxon>
        <taxon>Lacrimispora</taxon>
    </lineage>
</organism>
<dbReference type="InterPro" id="IPR032834">
    <property type="entry name" value="NatK-like_C"/>
</dbReference>
<protein>
    <recommendedName>
        <fullName evidence="2">Sensor histidine kinase NatK-like C-terminal domain-containing protein</fullName>
    </recommendedName>
</protein>
<evidence type="ECO:0000313" key="3">
    <source>
        <dbReference type="EMBL" id="RKD30707.1"/>
    </source>
</evidence>
<accession>A0A419SZJ2</accession>
<gene>
    <name evidence="3" type="ORF">BET01_05145</name>
</gene>
<keyword evidence="1" id="KW-0472">Membrane</keyword>
<dbReference type="RefSeq" id="WP_120197494.1">
    <property type="nucleotide sequence ID" value="NZ_MCIA01000030.1"/>
</dbReference>
<proteinExistence type="predicted"/>
<dbReference type="GO" id="GO:0042802">
    <property type="term" value="F:identical protein binding"/>
    <property type="evidence" value="ECO:0007669"/>
    <property type="project" value="TreeGrafter"/>
</dbReference>
<dbReference type="Pfam" id="PF14501">
    <property type="entry name" value="HATPase_c_5"/>
    <property type="match status" value="1"/>
</dbReference>
<evidence type="ECO:0000259" key="2">
    <source>
        <dbReference type="Pfam" id="PF14501"/>
    </source>
</evidence>
<dbReference type="OrthoDB" id="9813149at2"/>
<name>A0A419SZJ2_9FIRM</name>
<dbReference type="PANTHER" id="PTHR40448">
    <property type="entry name" value="TWO-COMPONENT SENSOR HISTIDINE KINASE"/>
    <property type="match status" value="1"/>
</dbReference>
<keyword evidence="1" id="KW-0812">Transmembrane</keyword>
<feature type="transmembrane region" description="Helical" evidence="1">
    <location>
        <begin position="6"/>
        <end position="25"/>
    </location>
</feature>
<dbReference type="PANTHER" id="PTHR40448:SF1">
    <property type="entry name" value="TWO-COMPONENT SENSOR HISTIDINE KINASE"/>
    <property type="match status" value="1"/>
</dbReference>